<dbReference type="PANTHER" id="PTHR31650">
    <property type="entry name" value="O-ACYLTRANSFERASE (WSD1-LIKE) FAMILY PROTEIN"/>
    <property type="match status" value="1"/>
</dbReference>
<dbReference type="InterPro" id="IPR009721">
    <property type="entry name" value="O-acyltransferase_WSD1_C"/>
</dbReference>
<reference evidence="3" key="1">
    <citation type="submission" date="2021-06" db="EMBL/GenBank/DDBJ databases">
        <authorList>
            <person name="Hodson N. C."/>
            <person name="Mongue J. A."/>
            <person name="Jaron S. K."/>
        </authorList>
    </citation>
    <scope>NUCLEOTIDE SEQUENCE</scope>
</reference>
<dbReference type="InterPro" id="IPR045034">
    <property type="entry name" value="O-acyltransferase_WSD1-like"/>
</dbReference>
<dbReference type="GO" id="GO:0008374">
    <property type="term" value="F:O-acyltransferase activity"/>
    <property type="evidence" value="ECO:0007669"/>
    <property type="project" value="InterPro"/>
</dbReference>
<comment type="caution">
    <text evidence="3">The sequence shown here is derived from an EMBL/GenBank/DDBJ whole genome shotgun (WGS) entry which is preliminary data.</text>
</comment>
<evidence type="ECO:0000259" key="2">
    <source>
        <dbReference type="Pfam" id="PF06974"/>
    </source>
</evidence>
<dbReference type="PANTHER" id="PTHR31650:SF1">
    <property type="entry name" value="WAX ESTER SYNTHASE_DIACYLGLYCEROL ACYLTRANSFERASE 4-RELATED"/>
    <property type="match status" value="1"/>
</dbReference>
<dbReference type="Proteomes" id="UP000708208">
    <property type="component" value="Unassembled WGS sequence"/>
</dbReference>
<accession>A0A8J2K4G8</accession>
<name>A0A8J2K4G8_9HEXA</name>
<dbReference type="GO" id="GO:0005886">
    <property type="term" value="C:plasma membrane"/>
    <property type="evidence" value="ECO:0007669"/>
    <property type="project" value="TreeGrafter"/>
</dbReference>
<dbReference type="GO" id="GO:0019432">
    <property type="term" value="P:triglyceride biosynthetic process"/>
    <property type="evidence" value="ECO:0007669"/>
    <property type="project" value="TreeGrafter"/>
</dbReference>
<keyword evidence="1" id="KW-0472">Membrane</keyword>
<sequence length="544" mass="63513">MVAFLESFSKFTVFIFFTIIFWLTFPPTYVLVTPLYLYRLIVKWVARRRHPEWVGMMNVRDVFVSEDMRNPKGLTSTVSLILVLKGVPNYTELRKSFTEKVLLQPDKLGELAYEKFHYYSEDWMGFPFWKHEENFSLEQHIRPCEETLGRKETTERDLMEIMGPLTTKLFMPKTSPWEMIIVENYKPATLPCKDKGKIPIYCFSNNNNNNNNNDNPDDNKNARPQVSEEDRFAVIFRFHHTLCDGFSVAKLIVENFSGQPKQNTPRAPREKIPFWKSVLLFMDCFIQVGIAHFKLLILDYDFNRWHVPLGKLTGKWNTFMTDPIPFELAREASRRSGVATTSVLFGAIAGGIRRFWKLNDKSGSDMPKLMRGLFALPMRGHPLDGLVNHWTFANVPLPLKYPDVQKRLEKINRNFEQLKKSAVPGMVWAFTPLYMAVPRWLINLWGANRMTTVTLSNFPGPRKACLLFERWPVEDTWYWLPRLRGNASMHMAILTYNGSIRITVAADKYVLESKQAQKLAQCIQEEMYSFQDLPTRKELEIEIE</sequence>
<evidence type="ECO:0000313" key="3">
    <source>
        <dbReference type="EMBL" id="CAG7729399.1"/>
    </source>
</evidence>
<evidence type="ECO:0000256" key="1">
    <source>
        <dbReference type="SAM" id="Phobius"/>
    </source>
</evidence>
<dbReference type="OrthoDB" id="619536at2759"/>
<feature type="transmembrane region" description="Helical" evidence="1">
    <location>
        <begin position="12"/>
        <end position="38"/>
    </location>
</feature>
<gene>
    <name evidence="3" type="ORF">AFUS01_LOCUS18115</name>
</gene>
<keyword evidence="4" id="KW-1185">Reference proteome</keyword>
<proteinExistence type="predicted"/>
<protein>
    <recommendedName>
        <fullName evidence="2">O-acyltransferase WSD1 C-terminal domain-containing protein</fullName>
    </recommendedName>
</protein>
<evidence type="ECO:0000313" key="4">
    <source>
        <dbReference type="Proteomes" id="UP000708208"/>
    </source>
</evidence>
<feature type="domain" description="O-acyltransferase WSD1 C-terminal" evidence="2">
    <location>
        <begin position="388"/>
        <end position="528"/>
    </location>
</feature>
<dbReference type="AlphaFoldDB" id="A0A8J2K4G8"/>
<dbReference type="Pfam" id="PF06974">
    <property type="entry name" value="WS_DGAT_C"/>
    <property type="match status" value="1"/>
</dbReference>
<keyword evidence="1" id="KW-1133">Transmembrane helix</keyword>
<dbReference type="EMBL" id="CAJVCH010177762">
    <property type="protein sequence ID" value="CAG7729399.1"/>
    <property type="molecule type" value="Genomic_DNA"/>
</dbReference>
<organism evidence="3 4">
    <name type="scientific">Allacma fusca</name>
    <dbReference type="NCBI Taxonomy" id="39272"/>
    <lineage>
        <taxon>Eukaryota</taxon>
        <taxon>Metazoa</taxon>
        <taxon>Ecdysozoa</taxon>
        <taxon>Arthropoda</taxon>
        <taxon>Hexapoda</taxon>
        <taxon>Collembola</taxon>
        <taxon>Symphypleona</taxon>
        <taxon>Sminthuridae</taxon>
        <taxon>Allacma</taxon>
    </lineage>
</organism>
<keyword evidence="1" id="KW-0812">Transmembrane</keyword>